<keyword evidence="3" id="KW-0966">Cell projection</keyword>
<dbReference type="OrthoDB" id="9791432at2"/>
<keyword evidence="3" id="KW-0969">Cilium</keyword>
<name>A0A1I1UEH3_9RHOB</name>
<dbReference type="Proteomes" id="UP000325289">
    <property type="component" value="Unassembled WGS sequence"/>
</dbReference>
<reference evidence="3 4" key="1">
    <citation type="submission" date="2016-10" db="EMBL/GenBank/DDBJ databases">
        <authorList>
            <person name="Varghese N."/>
            <person name="Submissions S."/>
        </authorList>
    </citation>
    <scope>NUCLEOTIDE SEQUENCE [LARGE SCALE GENOMIC DNA]</scope>
    <source>
        <strain evidence="4">YIM D21,KCTC 23444,ACCC 10710</strain>
    </source>
</reference>
<dbReference type="Pfam" id="PF03448">
    <property type="entry name" value="MgtE_N"/>
    <property type="match status" value="1"/>
</dbReference>
<evidence type="ECO:0000259" key="2">
    <source>
        <dbReference type="Pfam" id="PF03448"/>
    </source>
</evidence>
<organism evidence="3 4">
    <name type="scientific">Roseivivax sediminis</name>
    <dbReference type="NCBI Taxonomy" id="936889"/>
    <lineage>
        <taxon>Bacteria</taxon>
        <taxon>Pseudomonadati</taxon>
        <taxon>Pseudomonadota</taxon>
        <taxon>Alphaproteobacteria</taxon>
        <taxon>Rhodobacterales</taxon>
        <taxon>Roseobacteraceae</taxon>
        <taxon>Roseivivax</taxon>
    </lineage>
</organism>
<feature type="domain" description="Magnesium transporter MgtE intracellular" evidence="2">
    <location>
        <begin position="150"/>
        <end position="214"/>
    </location>
</feature>
<accession>A0A1I1UEH3</accession>
<dbReference type="InterPro" id="IPR006668">
    <property type="entry name" value="Mg_transptr_MgtE_intracell_dom"/>
</dbReference>
<evidence type="ECO:0000313" key="3">
    <source>
        <dbReference type="EMBL" id="SFD69231.1"/>
    </source>
</evidence>
<keyword evidence="3" id="KW-0282">Flagellum</keyword>
<dbReference type="SUPFAM" id="SSF158791">
    <property type="entry name" value="MgtE N-terminal domain-like"/>
    <property type="match status" value="1"/>
</dbReference>
<dbReference type="AlphaFoldDB" id="A0A1I1UEH3"/>
<keyword evidence="4" id="KW-1185">Reference proteome</keyword>
<sequence length="244" mass="25454">MTRILRHDGTGAARASARTSGRGARGPAGATKKTSKGRKPGRRRGTLALIGSLLVASAILRLGDDASRLVARAAEAQAKAPATAADGGGAEVTGDSGALLEALDAREARLDKRERDLLIRMQALRVAETEIEQRLTALEEAEASLRATLDLARSAATEDLNQLTEVYARMKPRQAAALFEEMDPNFAAGFLGRMRPENAAAIMAGLTPDAAYLISVMLAGRNADVPKASAPDDARADDPAGEGG</sequence>
<dbReference type="RefSeq" id="WP_149754700.1">
    <property type="nucleotide sequence ID" value="NZ_FOMS01000002.1"/>
</dbReference>
<dbReference type="EMBL" id="FOMS01000002">
    <property type="protein sequence ID" value="SFD69231.1"/>
    <property type="molecule type" value="Genomic_DNA"/>
</dbReference>
<gene>
    <name evidence="3" type="ORF">SAMN04515678_102311</name>
</gene>
<evidence type="ECO:0000313" key="4">
    <source>
        <dbReference type="Proteomes" id="UP000325289"/>
    </source>
</evidence>
<feature type="region of interest" description="Disordered" evidence="1">
    <location>
        <begin position="1"/>
        <end position="43"/>
    </location>
</feature>
<feature type="compositionally biased region" description="Low complexity" evidence="1">
    <location>
        <begin position="10"/>
        <end position="32"/>
    </location>
</feature>
<feature type="region of interest" description="Disordered" evidence="1">
    <location>
        <begin position="225"/>
        <end position="244"/>
    </location>
</feature>
<protein>
    <submittedName>
        <fullName evidence="3">Flagellar motility protein MotE, a chaperone for MotC folding</fullName>
    </submittedName>
</protein>
<feature type="compositionally biased region" description="Basic residues" evidence="1">
    <location>
        <begin position="33"/>
        <end position="43"/>
    </location>
</feature>
<proteinExistence type="predicted"/>
<evidence type="ECO:0000256" key="1">
    <source>
        <dbReference type="SAM" id="MobiDB-lite"/>
    </source>
</evidence>